<accession>A0A1V4SRA2</accession>
<name>A0A1V4SRA2_RUMHU</name>
<sequence>MCEQCGRPFSQIWRPEYESYTSFKTCPECRMANARGGINISADYTPHWGQELVHNSEARFKVLACGARWGKDRCSIMEGIDYFIKCLNEDRGSDMVPYALWWIIAPTEKVANQNWRELTHNLPKEIVVDVSKTTRTIETVNGGVIEVHSAYDPEALVGVGLDLVTITEAARISDMEDVWSNLEARLNSPGRGLEGKGGVALINSSPLGMNYFYKMWRWGQKGTSDWDPDWESWKFTTWDNPYMAVRGNEVTKNGRIYRENLERRMSKNRYRQDYLAEFIADINSVFPNYERVLRKAPAGLTDEQVNEFWRLWEEPEPFETYTLGHDPASKGDGKPVVIRNSKGRVVKIDQMIGLGWDSQWDRIAFYSRLYNGASVNFGQTGIGETIGSQLVKRGLTVFPINEQGRNKEKLVDDFSIVVEQQWCEIPWSQETENQLKGYISVNRPGQSTQYHNGTDSDYDDIVSALYFCFADFQAPALVLPGMFRMTGVVRAS</sequence>
<evidence type="ECO:0000313" key="2">
    <source>
        <dbReference type="Proteomes" id="UP000191554"/>
    </source>
</evidence>
<protein>
    <submittedName>
        <fullName evidence="1">Terminase-like family protein</fullName>
    </submittedName>
</protein>
<dbReference type="Gene3D" id="3.30.420.240">
    <property type="match status" value="1"/>
</dbReference>
<dbReference type="AlphaFoldDB" id="A0A1V4SRA2"/>
<keyword evidence="2" id="KW-1185">Reference proteome</keyword>
<reference evidence="1 2" key="1">
    <citation type="submission" date="2017-03" db="EMBL/GenBank/DDBJ databases">
        <title>Genome sequence of Clostridium hungatei DSM 14427.</title>
        <authorList>
            <person name="Poehlein A."/>
            <person name="Daniel R."/>
        </authorList>
    </citation>
    <scope>NUCLEOTIDE SEQUENCE [LARGE SCALE GENOMIC DNA]</scope>
    <source>
        <strain evidence="1 2">DSM 14427</strain>
    </source>
</reference>
<dbReference type="Gene3D" id="3.40.50.300">
    <property type="entry name" value="P-loop containing nucleotide triphosphate hydrolases"/>
    <property type="match status" value="1"/>
</dbReference>
<dbReference type="Proteomes" id="UP000191554">
    <property type="component" value="Unassembled WGS sequence"/>
</dbReference>
<gene>
    <name evidence="1" type="ORF">CLHUN_02260</name>
</gene>
<dbReference type="EMBL" id="MZGX01000001">
    <property type="protein sequence ID" value="OPX46410.1"/>
    <property type="molecule type" value="Genomic_DNA"/>
</dbReference>
<proteinExistence type="predicted"/>
<comment type="caution">
    <text evidence="1">The sequence shown here is derived from an EMBL/GenBank/DDBJ whole genome shotgun (WGS) entry which is preliminary data.</text>
</comment>
<dbReference type="STRING" id="48256.CLHUN_02260"/>
<organism evidence="1 2">
    <name type="scientific">Ruminiclostridium hungatei</name>
    <name type="common">Clostridium hungatei</name>
    <dbReference type="NCBI Taxonomy" id="48256"/>
    <lineage>
        <taxon>Bacteria</taxon>
        <taxon>Bacillati</taxon>
        <taxon>Bacillota</taxon>
        <taxon>Clostridia</taxon>
        <taxon>Eubacteriales</taxon>
        <taxon>Oscillospiraceae</taxon>
        <taxon>Ruminiclostridium</taxon>
    </lineage>
</organism>
<dbReference type="InterPro" id="IPR027417">
    <property type="entry name" value="P-loop_NTPase"/>
</dbReference>
<evidence type="ECO:0000313" key="1">
    <source>
        <dbReference type="EMBL" id="OPX46410.1"/>
    </source>
</evidence>